<dbReference type="EMBL" id="AP019400">
    <property type="protein sequence ID" value="BBI32921.1"/>
    <property type="molecule type" value="Genomic_DNA"/>
</dbReference>
<keyword evidence="4 10" id="KW-0347">Helicase</keyword>
<dbReference type="GO" id="GO:0005524">
    <property type="term" value="F:ATP binding"/>
    <property type="evidence" value="ECO:0007669"/>
    <property type="project" value="UniProtKB-UniRule"/>
</dbReference>
<evidence type="ECO:0000256" key="4">
    <source>
        <dbReference type="ARBA" id="ARBA00022806"/>
    </source>
</evidence>
<dbReference type="InterPro" id="IPR027417">
    <property type="entry name" value="P-loop_NTPase"/>
</dbReference>
<dbReference type="GO" id="GO:0043138">
    <property type="term" value="F:3'-5' DNA helicase activity"/>
    <property type="evidence" value="ECO:0007669"/>
    <property type="project" value="UniProtKB-EC"/>
</dbReference>
<keyword evidence="6" id="KW-0413">Isomerase</keyword>
<evidence type="ECO:0000259" key="11">
    <source>
        <dbReference type="PROSITE" id="PS51198"/>
    </source>
</evidence>
<comment type="catalytic activity">
    <reaction evidence="9">
        <text>ATP + H2O = ADP + phosphate + H(+)</text>
        <dbReference type="Rhea" id="RHEA:13065"/>
        <dbReference type="ChEBI" id="CHEBI:15377"/>
        <dbReference type="ChEBI" id="CHEBI:15378"/>
        <dbReference type="ChEBI" id="CHEBI:30616"/>
        <dbReference type="ChEBI" id="CHEBI:43474"/>
        <dbReference type="ChEBI" id="CHEBI:456216"/>
        <dbReference type="EC" id="5.6.2.4"/>
    </reaction>
</comment>
<dbReference type="SUPFAM" id="SSF52540">
    <property type="entry name" value="P-loop containing nucleoside triphosphate hydrolases"/>
    <property type="match status" value="1"/>
</dbReference>
<dbReference type="PANTHER" id="PTHR11070:SF3">
    <property type="entry name" value="DNA 3'-5' HELICASE"/>
    <property type="match status" value="1"/>
</dbReference>
<feature type="binding site" evidence="10">
    <location>
        <begin position="22"/>
        <end position="29"/>
    </location>
    <ligand>
        <name>ATP</name>
        <dbReference type="ChEBI" id="CHEBI:30616"/>
    </ligand>
</feature>
<keyword evidence="3 10" id="KW-0378">Hydrolase</keyword>
<accession>A0A3T1D4D3</accession>
<dbReference type="Pfam" id="PF00580">
    <property type="entry name" value="UvrD-helicase"/>
    <property type="match status" value="1"/>
</dbReference>
<dbReference type="GO" id="GO:0005829">
    <property type="term" value="C:cytosol"/>
    <property type="evidence" value="ECO:0007669"/>
    <property type="project" value="TreeGrafter"/>
</dbReference>
<evidence type="ECO:0000256" key="7">
    <source>
        <dbReference type="ARBA" id="ARBA00034617"/>
    </source>
</evidence>
<keyword evidence="5 10" id="KW-0067">ATP-binding</keyword>
<dbReference type="InterPro" id="IPR014017">
    <property type="entry name" value="DNA_helicase_UvrD-like_C"/>
</dbReference>
<dbReference type="InterPro" id="IPR000212">
    <property type="entry name" value="DNA_helicase_UvrD/REP"/>
</dbReference>
<dbReference type="Gene3D" id="3.40.50.300">
    <property type="entry name" value="P-loop containing nucleotide triphosphate hydrolases"/>
    <property type="match status" value="2"/>
</dbReference>
<evidence type="ECO:0000256" key="3">
    <source>
        <dbReference type="ARBA" id="ARBA00022801"/>
    </source>
</evidence>
<evidence type="ECO:0000256" key="10">
    <source>
        <dbReference type="PROSITE-ProRule" id="PRU00560"/>
    </source>
</evidence>
<feature type="domain" description="UvrD-like helicase ATP-binding" evidence="11">
    <location>
        <begin position="1"/>
        <end position="287"/>
    </location>
</feature>
<name>A0A3T1D4D3_9BACL</name>
<dbReference type="InterPro" id="IPR014016">
    <property type="entry name" value="UvrD-like_ATP-bd"/>
</dbReference>
<dbReference type="KEGG" id="cohn:KCTCHS21_23200"/>
<keyword evidence="2 10" id="KW-0547">Nucleotide-binding</keyword>
<dbReference type="PANTHER" id="PTHR11070">
    <property type="entry name" value="UVRD / RECB / PCRA DNA HELICASE FAMILY MEMBER"/>
    <property type="match status" value="1"/>
</dbReference>
<dbReference type="Pfam" id="PF13361">
    <property type="entry name" value="UvrD_C"/>
    <property type="match status" value="1"/>
</dbReference>
<evidence type="ECO:0000256" key="2">
    <source>
        <dbReference type="ARBA" id="ARBA00022741"/>
    </source>
</evidence>
<evidence type="ECO:0000313" key="12">
    <source>
        <dbReference type="EMBL" id="BBI32921.1"/>
    </source>
</evidence>
<reference evidence="12 13" key="1">
    <citation type="submission" date="2019-01" db="EMBL/GenBank/DDBJ databases">
        <title>Complete genome sequence of Cohnella hallensis HS21 isolated from Korean fir (Abies koreana) rhizospheric soil.</title>
        <authorList>
            <person name="Jiang L."/>
            <person name="Kang S.W."/>
            <person name="Kim S."/>
            <person name="Jung J."/>
            <person name="Kim C.Y."/>
            <person name="Kim D.H."/>
            <person name="Kim S.W."/>
            <person name="Lee J."/>
        </authorList>
    </citation>
    <scope>NUCLEOTIDE SEQUENCE [LARGE SCALE GENOMIC DNA]</scope>
    <source>
        <strain evidence="12 13">HS21</strain>
    </source>
</reference>
<evidence type="ECO:0000313" key="13">
    <source>
        <dbReference type="Proteomes" id="UP000289856"/>
    </source>
</evidence>
<keyword evidence="13" id="KW-1185">Reference proteome</keyword>
<comment type="catalytic activity">
    <reaction evidence="7">
        <text>Couples ATP hydrolysis with the unwinding of duplex DNA by translocating in the 3'-5' direction.</text>
        <dbReference type="EC" id="5.6.2.4"/>
    </reaction>
</comment>
<dbReference type="InterPro" id="IPR013986">
    <property type="entry name" value="DExx_box_DNA_helicase_dom_sf"/>
</dbReference>
<dbReference type="Proteomes" id="UP000289856">
    <property type="component" value="Chromosome"/>
</dbReference>
<dbReference type="RefSeq" id="WP_197726539.1">
    <property type="nucleotide sequence ID" value="NZ_AP019400.1"/>
</dbReference>
<evidence type="ECO:0000256" key="5">
    <source>
        <dbReference type="ARBA" id="ARBA00022840"/>
    </source>
</evidence>
<evidence type="ECO:0000256" key="9">
    <source>
        <dbReference type="ARBA" id="ARBA00048988"/>
    </source>
</evidence>
<dbReference type="EC" id="5.6.2.4" evidence="8"/>
<dbReference type="GO" id="GO:0016887">
    <property type="term" value="F:ATP hydrolysis activity"/>
    <property type="evidence" value="ECO:0007669"/>
    <property type="project" value="RHEA"/>
</dbReference>
<evidence type="ECO:0000256" key="6">
    <source>
        <dbReference type="ARBA" id="ARBA00023235"/>
    </source>
</evidence>
<protein>
    <recommendedName>
        <fullName evidence="8">DNA 3'-5' helicase</fullName>
        <ecNumber evidence="8">5.6.2.4</ecNumber>
    </recommendedName>
</protein>
<proteinExistence type="inferred from homology"/>
<organism evidence="12 13">
    <name type="scientific">Cohnella abietis</name>
    <dbReference type="NCBI Taxonomy" id="2507935"/>
    <lineage>
        <taxon>Bacteria</taxon>
        <taxon>Bacillati</taxon>
        <taxon>Bacillota</taxon>
        <taxon>Bacilli</taxon>
        <taxon>Bacillales</taxon>
        <taxon>Paenibacillaceae</taxon>
        <taxon>Cohnella</taxon>
    </lineage>
</organism>
<dbReference type="GO" id="GO:0000725">
    <property type="term" value="P:recombinational repair"/>
    <property type="evidence" value="ECO:0007669"/>
    <property type="project" value="TreeGrafter"/>
</dbReference>
<dbReference type="Gene3D" id="1.10.10.160">
    <property type="match status" value="1"/>
</dbReference>
<gene>
    <name evidence="12" type="ORF">KCTCHS21_23200</name>
</gene>
<evidence type="ECO:0000256" key="8">
    <source>
        <dbReference type="ARBA" id="ARBA00034808"/>
    </source>
</evidence>
<sequence>MPMNSINSDTLISTEQHFRVSAGPGAGKTHWLIEHIKNVLHHSTRLGKTRKVVCITYTNIAVETILDRLGTTAAQVEVATIHSFLYKHIVKPYASFLVADYNLNLAAMDGHDETILSNYSFLKEWKDRTKQQRITDDKLIVDAFKAAKWKFDSSDNLIIKTDYPRKVGVYSIKNDSYFEYKRMTWEKGIIHHDDVLFFSYQLVKMHPFILKVLQSKFPYFFVDEFQDTNPIQVAILELIGVRETIVGIIGDRAQSIYGFQGAEPSQFHSFTLDEIVDYVMEDNRRSTNQIIDILNTVRLDIKQNKYKNEEGDKPTIIVGEMLASLKKAKEMSNNEPVNSLSRINITSNVMKKEISGTIFNDKLIEELTAKDTPTSSNKYRSKVVAACLKATEFAREGKYKYAIKELEQISKDEHDKHKRRKVALSHICLLLSKYNEFKDQSLFDFYSVVKSNIKADISKLANGAAKTFYEGHSYQELALCVKIDEDISRHKTIHKSKGDEFNNVLVVLRDESDIEFLLSPNLNDKEEQRINYVAISRAIKRLYINIPTLSEDNMTKLKLMFGIVTV</sequence>
<comment type="similarity">
    <text evidence="1">Belongs to the helicase family. UvrD subfamily.</text>
</comment>
<evidence type="ECO:0000256" key="1">
    <source>
        <dbReference type="ARBA" id="ARBA00009922"/>
    </source>
</evidence>
<dbReference type="PROSITE" id="PS51198">
    <property type="entry name" value="UVRD_HELICASE_ATP_BIND"/>
    <property type="match status" value="1"/>
</dbReference>
<dbReference type="GO" id="GO:0003677">
    <property type="term" value="F:DNA binding"/>
    <property type="evidence" value="ECO:0007669"/>
    <property type="project" value="InterPro"/>
</dbReference>
<dbReference type="AlphaFoldDB" id="A0A3T1D4D3"/>